<proteinExistence type="predicted"/>
<accession>A0ACB6Z332</accession>
<evidence type="ECO:0000313" key="1">
    <source>
        <dbReference type="EMBL" id="KAF9643688.1"/>
    </source>
</evidence>
<comment type="caution">
    <text evidence="1">The sequence shown here is derived from an EMBL/GenBank/DDBJ whole genome shotgun (WGS) entry which is preliminary data.</text>
</comment>
<sequence length="217" mass="24346">MDEKTGDAVGIINDFDLATWVDHSTTNNDRTGTIPFMAIDLLDGGLDSRVPRLYRHDVESFVWVLAFITVASIEYKDGTIKISPLPGVDAWFEDKLQSHRDAHILSKQLFHKKYGHNPQVSDGYYGYFSVVQRSTRYWSKFHQVKGIPKPRQRGVSKPVQEEPVSIKPEVDDPADSLRLFITGMEKSLVERAVEGFEAVKALLLEAIGTPTVTAKAV</sequence>
<name>A0ACB6Z332_THEGA</name>
<evidence type="ECO:0000313" key="2">
    <source>
        <dbReference type="Proteomes" id="UP000886501"/>
    </source>
</evidence>
<keyword evidence="2" id="KW-1185">Reference proteome</keyword>
<organism evidence="1 2">
    <name type="scientific">Thelephora ganbajun</name>
    <name type="common">Ganba fungus</name>
    <dbReference type="NCBI Taxonomy" id="370292"/>
    <lineage>
        <taxon>Eukaryota</taxon>
        <taxon>Fungi</taxon>
        <taxon>Dikarya</taxon>
        <taxon>Basidiomycota</taxon>
        <taxon>Agaricomycotina</taxon>
        <taxon>Agaricomycetes</taxon>
        <taxon>Thelephorales</taxon>
        <taxon>Thelephoraceae</taxon>
        <taxon>Thelephora</taxon>
    </lineage>
</organism>
<protein>
    <submittedName>
        <fullName evidence="1">Uncharacterized protein</fullName>
    </submittedName>
</protein>
<gene>
    <name evidence="1" type="ORF">BDM02DRAFT_3272893</name>
</gene>
<dbReference type="EMBL" id="MU118194">
    <property type="protein sequence ID" value="KAF9643688.1"/>
    <property type="molecule type" value="Genomic_DNA"/>
</dbReference>
<reference evidence="1" key="1">
    <citation type="submission" date="2019-10" db="EMBL/GenBank/DDBJ databases">
        <authorList>
            <consortium name="DOE Joint Genome Institute"/>
            <person name="Kuo A."/>
            <person name="Miyauchi S."/>
            <person name="Kiss E."/>
            <person name="Drula E."/>
            <person name="Kohler A."/>
            <person name="Sanchez-Garcia M."/>
            <person name="Andreopoulos B."/>
            <person name="Barry K.W."/>
            <person name="Bonito G."/>
            <person name="Buee M."/>
            <person name="Carver A."/>
            <person name="Chen C."/>
            <person name="Cichocki N."/>
            <person name="Clum A."/>
            <person name="Culley D."/>
            <person name="Crous P.W."/>
            <person name="Fauchery L."/>
            <person name="Girlanda M."/>
            <person name="Hayes R."/>
            <person name="Keri Z."/>
            <person name="Labutti K."/>
            <person name="Lipzen A."/>
            <person name="Lombard V."/>
            <person name="Magnuson J."/>
            <person name="Maillard F."/>
            <person name="Morin E."/>
            <person name="Murat C."/>
            <person name="Nolan M."/>
            <person name="Ohm R."/>
            <person name="Pangilinan J."/>
            <person name="Pereira M."/>
            <person name="Perotto S."/>
            <person name="Peter M."/>
            <person name="Riley R."/>
            <person name="Sitrit Y."/>
            <person name="Stielow B."/>
            <person name="Szollosi G."/>
            <person name="Zifcakova L."/>
            <person name="Stursova M."/>
            <person name="Spatafora J.W."/>
            <person name="Tedersoo L."/>
            <person name="Vaario L.-M."/>
            <person name="Yamada A."/>
            <person name="Yan M."/>
            <person name="Wang P."/>
            <person name="Xu J."/>
            <person name="Bruns T."/>
            <person name="Baldrian P."/>
            <person name="Vilgalys R."/>
            <person name="Henrissat B."/>
            <person name="Grigoriev I.V."/>
            <person name="Hibbett D."/>
            <person name="Nagy L.G."/>
            <person name="Martin F.M."/>
        </authorList>
    </citation>
    <scope>NUCLEOTIDE SEQUENCE</scope>
    <source>
        <strain evidence="1">P2</strain>
    </source>
</reference>
<reference evidence="1" key="2">
    <citation type="journal article" date="2020" name="Nat. Commun.">
        <title>Large-scale genome sequencing of mycorrhizal fungi provides insights into the early evolution of symbiotic traits.</title>
        <authorList>
            <person name="Miyauchi S."/>
            <person name="Kiss E."/>
            <person name="Kuo A."/>
            <person name="Drula E."/>
            <person name="Kohler A."/>
            <person name="Sanchez-Garcia M."/>
            <person name="Morin E."/>
            <person name="Andreopoulos B."/>
            <person name="Barry K.W."/>
            <person name="Bonito G."/>
            <person name="Buee M."/>
            <person name="Carver A."/>
            <person name="Chen C."/>
            <person name="Cichocki N."/>
            <person name="Clum A."/>
            <person name="Culley D."/>
            <person name="Crous P.W."/>
            <person name="Fauchery L."/>
            <person name="Girlanda M."/>
            <person name="Hayes R.D."/>
            <person name="Keri Z."/>
            <person name="LaButti K."/>
            <person name="Lipzen A."/>
            <person name="Lombard V."/>
            <person name="Magnuson J."/>
            <person name="Maillard F."/>
            <person name="Murat C."/>
            <person name="Nolan M."/>
            <person name="Ohm R.A."/>
            <person name="Pangilinan J."/>
            <person name="Pereira M.F."/>
            <person name="Perotto S."/>
            <person name="Peter M."/>
            <person name="Pfister S."/>
            <person name="Riley R."/>
            <person name="Sitrit Y."/>
            <person name="Stielow J.B."/>
            <person name="Szollosi G."/>
            <person name="Zifcakova L."/>
            <person name="Stursova M."/>
            <person name="Spatafora J.W."/>
            <person name="Tedersoo L."/>
            <person name="Vaario L.M."/>
            <person name="Yamada A."/>
            <person name="Yan M."/>
            <person name="Wang P."/>
            <person name="Xu J."/>
            <person name="Bruns T."/>
            <person name="Baldrian P."/>
            <person name="Vilgalys R."/>
            <person name="Dunand C."/>
            <person name="Henrissat B."/>
            <person name="Grigoriev I.V."/>
            <person name="Hibbett D."/>
            <person name="Nagy L.G."/>
            <person name="Martin F.M."/>
        </authorList>
    </citation>
    <scope>NUCLEOTIDE SEQUENCE</scope>
    <source>
        <strain evidence="1">P2</strain>
    </source>
</reference>
<dbReference type="Proteomes" id="UP000886501">
    <property type="component" value="Unassembled WGS sequence"/>
</dbReference>